<feature type="compositionally biased region" description="Polar residues" evidence="1">
    <location>
        <begin position="775"/>
        <end position="784"/>
    </location>
</feature>
<feature type="compositionally biased region" description="Polar residues" evidence="1">
    <location>
        <begin position="705"/>
        <end position="718"/>
    </location>
</feature>
<feature type="region of interest" description="Disordered" evidence="1">
    <location>
        <begin position="705"/>
        <end position="787"/>
    </location>
</feature>
<feature type="compositionally biased region" description="Polar residues" evidence="1">
    <location>
        <begin position="733"/>
        <end position="748"/>
    </location>
</feature>
<name>A0A8J4SRY8_9TREM</name>
<feature type="compositionally biased region" description="Acidic residues" evidence="1">
    <location>
        <begin position="977"/>
        <end position="1007"/>
    </location>
</feature>
<dbReference type="Proteomes" id="UP000748531">
    <property type="component" value="Unassembled WGS sequence"/>
</dbReference>
<feature type="compositionally biased region" description="Polar residues" evidence="1">
    <location>
        <begin position="1546"/>
        <end position="1564"/>
    </location>
</feature>
<feature type="compositionally biased region" description="Polar residues" evidence="1">
    <location>
        <begin position="1494"/>
        <end position="1503"/>
    </location>
</feature>
<dbReference type="SUPFAM" id="SSF48371">
    <property type="entry name" value="ARM repeat"/>
    <property type="match status" value="1"/>
</dbReference>
<accession>A0A8J4SRY8</accession>
<feature type="compositionally biased region" description="Low complexity" evidence="1">
    <location>
        <begin position="749"/>
        <end position="772"/>
    </location>
</feature>
<feature type="compositionally biased region" description="Polar residues" evidence="1">
    <location>
        <begin position="1163"/>
        <end position="1174"/>
    </location>
</feature>
<feature type="compositionally biased region" description="Basic and acidic residues" evidence="1">
    <location>
        <begin position="1419"/>
        <end position="1428"/>
    </location>
</feature>
<dbReference type="InterPro" id="IPR011989">
    <property type="entry name" value="ARM-like"/>
</dbReference>
<feature type="compositionally biased region" description="Basic and acidic residues" evidence="1">
    <location>
        <begin position="1530"/>
        <end position="1545"/>
    </location>
</feature>
<evidence type="ECO:0000256" key="1">
    <source>
        <dbReference type="SAM" id="MobiDB-lite"/>
    </source>
</evidence>
<feature type="region of interest" description="Disordered" evidence="1">
    <location>
        <begin position="1605"/>
        <end position="1630"/>
    </location>
</feature>
<evidence type="ECO:0000313" key="4">
    <source>
        <dbReference type="Proteomes" id="UP000748531"/>
    </source>
</evidence>
<feature type="compositionally biased region" description="Polar residues" evidence="1">
    <location>
        <begin position="915"/>
        <end position="947"/>
    </location>
</feature>
<dbReference type="EMBL" id="LUCH01000980">
    <property type="protein sequence ID" value="KAF5403907.1"/>
    <property type="molecule type" value="Genomic_DNA"/>
</dbReference>
<dbReference type="GO" id="GO:0008017">
    <property type="term" value="F:microtubule binding"/>
    <property type="evidence" value="ECO:0007669"/>
    <property type="project" value="TreeGrafter"/>
</dbReference>
<dbReference type="InterPro" id="IPR034085">
    <property type="entry name" value="TOG"/>
</dbReference>
<protein>
    <recommendedName>
        <fullName evidence="2">TOG domain-containing protein</fullName>
    </recommendedName>
</protein>
<dbReference type="GO" id="GO:0000226">
    <property type="term" value="P:microtubule cytoskeleton organization"/>
    <property type="evidence" value="ECO:0007669"/>
    <property type="project" value="TreeGrafter"/>
</dbReference>
<reference evidence="3" key="1">
    <citation type="submission" date="2019-05" db="EMBL/GenBank/DDBJ databases">
        <title>Annotation for the trematode Paragonimus heterotremus.</title>
        <authorList>
            <person name="Choi Y.-J."/>
        </authorList>
    </citation>
    <scope>NUCLEOTIDE SEQUENCE</scope>
    <source>
        <strain evidence="3">LC</strain>
    </source>
</reference>
<feature type="compositionally biased region" description="Polar residues" evidence="1">
    <location>
        <begin position="1305"/>
        <end position="1317"/>
    </location>
</feature>
<feature type="region of interest" description="Disordered" evidence="1">
    <location>
        <begin position="830"/>
        <end position="1041"/>
    </location>
</feature>
<feature type="region of interest" description="Disordered" evidence="1">
    <location>
        <begin position="1214"/>
        <end position="1250"/>
    </location>
</feature>
<comment type="caution">
    <text evidence="3">The sequence shown here is derived from an EMBL/GenBank/DDBJ whole genome shotgun (WGS) entry which is preliminary data.</text>
</comment>
<dbReference type="PANTHER" id="PTHR21567">
    <property type="entry name" value="CLASP"/>
    <property type="match status" value="1"/>
</dbReference>
<feature type="region of interest" description="Disordered" evidence="1">
    <location>
        <begin position="1865"/>
        <end position="1904"/>
    </location>
</feature>
<feature type="compositionally biased region" description="Low complexity" evidence="1">
    <location>
        <begin position="1214"/>
        <end position="1225"/>
    </location>
</feature>
<feature type="compositionally biased region" description="Polar residues" evidence="1">
    <location>
        <begin position="1025"/>
        <end position="1041"/>
    </location>
</feature>
<dbReference type="SMART" id="SM01349">
    <property type="entry name" value="TOG"/>
    <property type="match status" value="1"/>
</dbReference>
<dbReference type="Gene3D" id="1.25.10.10">
    <property type="entry name" value="Leucine-rich Repeat Variant"/>
    <property type="match status" value="2"/>
</dbReference>
<feature type="region of interest" description="Disordered" evidence="1">
    <location>
        <begin position="1137"/>
        <end position="1181"/>
    </location>
</feature>
<evidence type="ECO:0000313" key="3">
    <source>
        <dbReference type="EMBL" id="KAF5403907.1"/>
    </source>
</evidence>
<feature type="domain" description="TOG" evidence="2">
    <location>
        <begin position="1558"/>
        <end position="1874"/>
    </location>
</feature>
<dbReference type="OrthoDB" id="63891at2759"/>
<keyword evidence="4" id="KW-1185">Reference proteome</keyword>
<feature type="region of interest" description="Disordered" evidence="1">
    <location>
        <begin position="1299"/>
        <end position="1359"/>
    </location>
</feature>
<dbReference type="InterPro" id="IPR016024">
    <property type="entry name" value="ARM-type_fold"/>
</dbReference>
<feature type="compositionally biased region" description="Basic residues" evidence="1">
    <location>
        <begin position="1013"/>
        <end position="1024"/>
    </location>
</feature>
<feature type="region of interest" description="Disordered" evidence="1">
    <location>
        <begin position="1759"/>
        <end position="1778"/>
    </location>
</feature>
<proteinExistence type="predicted"/>
<feature type="compositionally biased region" description="Low complexity" evidence="1">
    <location>
        <begin position="837"/>
        <end position="855"/>
    </location>
</feature>
<dbReference type="PANTHER" id="PTHR21567:SF87">
    <property type="entry name" value="CRESCERIN-LIKE PROTEIN CHE-12"/>
    <property type="match status" value="1"/>
</dbReference>
<feature type="region of interest" description="Disordered" evidence="1">
    <location>
        <begin position="1396"/>
        <end position="1564"/>
    </location>
</feature>
<feature type="compositionally biased region" description="Polar residues" evidence="1">
    <location>
        <begin position="1888"/>
        <end position="1904"/>
    </location>
</feature>
<feature type="region of interest" description="Disordered" evidence="1">
    <location>
        <begin position="799"/>
        <end position="818"/>
    </location>
</feature>
<gene>
    <name evidence="3" type="ORF">PHET_02487</name>
</gene>
<feature type="compositionally biased region" description="Low complexity" evidence="1">
    <location>
        <begin position="1760"/>
        <end position="1777"/>
    </location>
</feature>
<dbReference type="GO" id="GO:0005881">
    <property type="term" value="C:cytoplasmic microtubule"/>
    <property type="evidence" value="ECO:0007669"/>
    <property type="project" value="TreeGrafter"/>
</dbReference>
<feature type="compositionally biased region" description="Polar residues" evidence="1">
    <location>
        <begin position="1137"/>
        <end position="1156"/>
    </location>
</feature>
<organism evidence="3 4">
    <name type="scientific">Paragonimus heterotremus</name>
    <dbReference type="NCBI Taxonomy" id="100268"/>
    <lineage>
        <taxon>Eukaryota</taxon>
        <taxon>Metazoa</taxon>
        <taxon>Spiralia</taxon>
        <taxon>Lophotrochozoa</taxon>
        <taxon>Platyhelminthes</taxon>
        <taxon>Trematoda</taxon>
        <taxon>Digenea</taxon>
        <taxon>Plagiorchiida</taxon>
        <taxon>Troglotremata</taxon>
        <taxon>Troglotrematidae</taxon>
        <taxon>Paragonimus</taxon>
    </lineage>
</organism>
<feature type="compositionally biased region" description="Polar residues" evidence="1">
    <location>
        <begin position="1437"/>
        <end position="1449"/>
    </location>
</feature>
<feature type="compositionally biased region" description="Low complexity" evidence="1">
    <location>
        <begin position="1605"/>
        <end position="1620"/>
    </location>
</feature>
<evidence type="ECO:0000259" key="2">
    <source>
        <dbReference type="SMART" id="SM01349"/>
    </source>
</evidence>
<sequence length="1904" mass="205623">MTTFDIHAGIERTFAVDQTNQIKGNAKFRPCRATNCVFSYFLTVCNSDLESRLFALNKVEAGLNAILTDSSRFGKPYYRCDCLKSGFENFLSALIGCIPAENLLLRRTATQCLRLQCRIIMLDNANDIHLTDFVSCLIKYGLSQNVPHNVKLSLCTALPQVFVPDLFECCKPRVQAFDFEPLFRALLSSFVNTSGSKSPFKYAFVSLLKVLGADVFDLIKDSWEKEKLNGIFPTLYLQLAHRWTSGLFFSRKCTVESSTAMRENDKNGFPEFSEDYSKTDIFYSPMQILNQDSIPYSEISPFLSRKAYNNLFGTIQKSKRTNNGVNCNNLNSYLAVEELRDTLVSYLSSPVGWKTLFNGVPKDSPCDTSLRAISPERLLKSKSLITLLKLLDYLMEDANFNVIVCCLDIATMLVEPFVSKTYWRNEPVYCIADDTEYAVPVCHCLAVHFLDMLRAALGDNKLVVRVAGTKLFHTISRLPRGAMLLVQRFIGPVLLHTVELESSFLGKYSEQSSRQSQVASGNRLCQEAVDLLTSILLTLPSSEFDLSTVCELTIVNGLLNRRPSVRVATLDCIAVIAHILGPGNLGPLLDAVSQAERRLVNAPIQTSADHSFDNFSCVAHQYEPRGSGDLWEVVQNRLARRQLPQLDSQCRVVRGFPISNPSAVGLFGPTRTVGSIGDREHVSNSKSVICPGSIILTDLESSNLAPNGNHSMNSTLSGKPSLKGLRRRPSAGLSRTSNRLPWHPQQQTSRNGNSPAAASSSGVSSTTSPRGVEASAQSGTQHTAMSDEHCMFGSVVTADSSDARSIGSKQGWPPARDRRLSRTCIQSDNAVAPGTQSMPSSGRISPISITPSPISADRTNQGARGSRGIPIPVPSGNRASATRRKPLLAPLQRKSAAPVPDCSPPLLPTRATIGRSRQQSGLAIKASNTESNRYTSDGTAMDSSSRKVTGRSPRKEDDSSSGCGDNVAAEGDYHDDYENDEDGDVEDDILDDDDEEDEGSDDESDSTDTERKKSSRSTGRKCRKASSNWTGDNKQRVGSTNRSVVCRSIDSELSEVSSIRSAASHRRAMRLFEEAERRRRVEDSHTPSAGGDLREPLHVSVTEANCPVPVLAPVVASALPINRAVIGKVSAKRRGTLTNQFRPTDAQTSLSNSSASDLKPAGSTPNALSESSAGGLSPTPLPAKYNPYTGASFRENPDYAGLVIGRATGNTGISTTSQSVQLSSTPDLHRLGQANQPGERRPLKGQHNINSGLWSNSLNISPQTDSSNPVSVSIAPMAIVAASSASAINVVGRGLFDSPTAPASFPSSKVSTASDSLSRIGRNSPAGTRPSDPLGSEPVDRMTDDLPMQPSVTHFGPGSTEVDASVLQEIVAVSSTDDPDTHVSDNFRQRVLQKKTKELQKLRRSANGNSTRSDALNEDDQHSAESPRDITGFVDSAPTNSTWPSTGSDLSGIVKNARLPASSRDITESSNRKNTLPPKHGTHRANVPDKLSRSQRAGSQTNISSGRSSSPSFQRVQSTDCLHRNLHSGSSDDVRHGRSSGDSDTPRSSQTTERPLSKGRSSLNINAGCPTLPFMLQLINSDDWEAKVSGLEGLAQIAMEKSATFSSGPSSSGSVSAGASRQVGSPALNPTEGLNQAVQAVITECRNLRSQVSRQAVQTLSCLFHGLGRTMDPHVDLCVRILLGKTGEAAAAFLRDEVAVAMEELTQAANPSRVLTSLMQHGLGHKNAAVRLQTALQVSRIVENLTNQGRLSQSIRTNASKFDGSSSSSTQKSHSNSVRITSWGSASNLQQSGSGSGHPVFQGGMMERMVIAMSQFLTDGNQDTRYHGRRLLQCLMQQSDFERAVRKTLTGQTLRVVREAMEQIQTKGVGEPPTVSAGTRRRGYSPAPSVSASRGSSAGNISKV</sequence>
<dbReference type="GO" id="GO:0005929">
    <property type="term" value="C:cilium"/>
    <property type="evidence" value="ECO:0007669"/>
    <property type="project" value="TreeGrafter"/>
</dbReference>